<dbReference type="InterPro" id="IPR011146">
    <property type="entry name" value="HIT-like"/>
</dbReference>
<comment type="caution">
    <text evidence="3">The sequence shown here is derived from an EMBL/GenBank/DDBJ whole genome shotgun (WGS) entry which is preliminary data.</text>
</comment>
<accession>A0ABV9GMG1</accession>
<evidence type="ECO:0000313" key="4">
    <source>
        <dbReference type="Proteomes" id="UP001596022"/>
    </source>
</evidence>
<gene>
    <name evidence="3" type="ORF">ACFO4N_04955</name>
</gene>
<feature type="domain" description="HIT" evidence="2">
    <location>
        <begin position="6"/>
        <end position="111"/>
    </location>
</feature>
<feature type="short sequence motif" description="Histidine triad motif" evidence="1">
    <location>
        <begin position="97"/>
        <end position="101"/>
    </location>
</feature>
<dbReference type="Gene3D" id="3.30.428.10">
    <property type="entry name" value="HIT-like"/>
    <property type="match status" value="1"/>
</dbReference>
<name>A0ABV9GMG1_9BACL</name>
<reference evidence="4" key="1">
    <citation type="journal article" date="2019" name="Int. J. Syst. Evol. Microbiol.">
        <title>The Global Catalogue of Microorganisms (GCM) 10K type strain sequencing project: providing services to taxonomists for standard genome sequencing and annotation.</title>
        <authorList>
            <consortium name="The Broad Institute Genomics Platform"/>
            <consortium name="The Broad Institute Genome Sequencing Center for Infectious Disease"/>
            <person name="Wu L."/>
            <person name="Ma J."/>
        </authorList>
    </citation>
    <scope>NUCLEOTIDE SEQUENCE [LARGE SCALE GENOMIC DNA]</scope>
    <source>
        <strain evidence="4">CGMCC 1.16306</strain>
    </source>
</reference>
<dbReference type="Proteomes" id="UP001596022">
    <property type="component" value="Unassembled WGS sequence"/>
</dbReference>
<dbReference type="RefSeq" id="WP_376845081.1">
    <property type="nucleotide sequence ID" value="NZ_JBHSFW010000001.1"/>
</dbReference>
<protein>
    <submittedName>
        <fullName evidence="3">HIT domain-containing protein</fullName>
    </submittedName>
</protein>
<dbReference type="Pfam" id="PF01230">
    <property type="entry name" value="HIT"/>
    <property type="match status" value="1"/>
</dbReference>
<dbReference type="EMBL" id="JBHSFW010000001">
    <property type="protein sequence ID" value="MFC4618076.1"/>
    <property type="molecule type" value="Genomic_DNA"/>
</dbReference>
<dbReference type="SUPFAM" id="SSF54197">
    <property type="entry name" value="HIT-like"/>
    <property type="match status" value="1"/>
</dbReference>
<dbReference type="InterPro" id="IPR036265">
    <property type="entry name" value="HIT-like_sf"/>
</dbReference>
<evidence type="ECO:0000313" key="3">
    <source>
        <dbReference type="EMBL" id="MFC4618076.1"/>
    </source>
</evidence>
<evidence type="ECO:0000259" key="2">
    <source>
        <dbReference type="PROSITE" id="PS51084"/>
    </source>
</evidence>
<keyword evidence="4" id="KW-1185">Reference proteome</keyword>
<dbReference type="PROSITE" id="PS51084">
    <property type="entry name" value="HIT_2"/>
    <property type="match status" value="1"/>
</dbReference>
<dbReference type="PRINTS" id="PR00332">
    <property type="entry name" value="HISTRIAD"/>
</dbReference>
<organism evidence="3 4">
    <name type="scientific">Camelliibacillus cellulosilyticus</name>
    <dbReference type="NCBI Taxonomy" id="2174486"/>
    <lineage>
        <taxon>Bacteria</taxon>
        <taxon>Bacillati</taxon>
        <taxon>Bacillota</taxon>
        <taxon>Bacilli</taxon>
        <taxon>Bacillales</taxon>
        <taxon>Sporolactobacillaceae</taxon>
        <taxon>Camelliibacillus</taxon>
    </lineage>
</organism>
<evidence type="ECO:0000256" key="1">
    <source>
        <dbReference type="PROSITE-ProRule" id="PRU00464"/>
    </source>
</evidence>
<dbReference type="InterPro" id="IPR001310">
    <property type="entry name" value="Histidine_triad_HIT"/>
</dbReference>
<sequence length="111" mass="12805">MSHDYYCDKVLSGKTPVKVVKETDRVLAFYHTRPSYPVHIVAIPKKHVPSLTMIEQSDHDLLLELLLVIKEIARLVETEYGACKVITNLGRYQDSKHLHWHIISGEQKNNL</sequence>
<dbReference type="PANTHER" id="PTHR23089">
    <property type="entry name" value="HISTIDINE TRIAD HIT PROTEIN"/>
    <property type="match status" value="1"/>
</dbReference>
<proteinExistence type="predicted"/>